<sequence length="304" mass="35855">MDAEPSVVNDMEAVVEHVEDAKAMRCKYRDKYEAATAHEPVTTIDFPQNIAQPHLSLTPSMCLISVSVFCIHTHLDTLQWNLIYSEAKKESTETCMQECVIFIRLKNEESPGTCMRITVAGHTKNHCDPHFGYIKRYYAKREMWILDDVKRSVKDSSPDNRCMNLERLDHTFRESTPTLKKRYRKLDGIQDIRFLKCVKMNREKYIAGNDQTARSLCRIYYSKMWRRRIPKLIQLYSGVRFTKLQHPPTKKKFMRSTRRIFSMYPPPLRNDTLYTVPDELDQKEVAAKKKGRIFMRKKELQRSS</sequence>
<dbReference type="Proteomes" id="UP000198211">
    <property type="component" value="Unassembled WGS sequence"/>
</dbReference>
<evidence type="ECO:0000313" key="2">
    <source>
        <dbReference type="Proteomes" id="UP000198211"/>
    </source>
</evidence>
<accession>A0A225VKH9</accession>
<keyword evidence="2" id="KW-1185">Reference proteome</keyword>
<dbReference type="OrthoDB" id="98589at2759"/>
<dbReference type="EMBL" id="NBNE01004522">
    <property type="protein sequence ID" value="OWZ05267.1"/>
    <property type="molecule type" value="Genomic_DNA"/>
</dbReference>
<reference evidence="2" key="1">
    <citation type="submission" date="2017-03" db="EMBL/GenBank/DDBJ databases">
        <title>Phytopthora megakarya and P. palmivora, two closely related causual agents of cacao black pod achieved similar genome size and gene model numbers by different mechanisms.</title>
        <authorList>
            <person name="Ali S."/>
            <person name="Shao J."/>
            <person name="Larry D.J."/>
            <person name="Kronmiller B."/>
            <person name="Shen D."/>
            <person name="Strem M.D."/>
            <person name="Melnick R.L."/>
            <person name="Guiltinan M.J."/>
            <person name="Tyler B.M."/>
            <person name="Meinhardt L.W."/>
            <person name="Bailey B.A."/>
        </authorList>
    </citation>
    <scope>NUCLEOTIDE SEQUENCE [LARGE SCALE GENOMIC DNA]</scope>
    <source>
        <strain evidence="2">zdho120</strain>
    </source>
</reference>
<name>A0A225VKH9_9STRA</name>
<comment type="caution">
    <text evidence="1">The sequence shown here is derived from an EMBL/GenBank/DDBJ whole genome shotgun (WGS) entry which is preliminary data.</text>
</comment>
<protein>
    <submittedName>
        <fullName evidence="1">Uncharacterized protein</fullName>
    </submittedName>
</protein>
<evidence type="ECO:0000313" key="1">
    <source>
        <dbReference type="EMBL" id="OWZ05267.1"/>
    </source>
</evidence>
<proteinExistence type="predicted"/>
<dbReference type="AlphaFoldDB" id="A0A225VKH9"/>
<organism evidence="1 2">
    <name type="scientific">Phytophthora megakarya</name>
    <dbReference type="NCBI Taxonomy" id="4795"/>
    <lineage>
        <taxon>Eukaryota</taxon>
        <taxon>Sar</taxon>
        <taxon>Stramenopiles</taxon>
        <taxon>Oomycota</taxon>
        <taxon>Peronosporomycetes</taxon>
        <taxon>Peronosporales</taxon>
        <taxon>Peronosporaceae</taxon>
        <taxon>Phytophthora</taxon>
    </lineage>
</organism>
<dbReference type="PANTHER" id="PTHR34415:SF1">
    <property type="entry name" value="INTEGRASE CATALYTIC DOMAIN-CONTAINING PROTEIN"/>
    <property type="match status" value="1"/>
</dbReference>
<dbReference type="PANTHER" id="PTHR34415">
    <property type="entry name" value="INTEGRASE CATALYTIC DOMAIN-CONTAINING PROTEIN"/>
    <property type="match status" value="1"/>
</dbReference>
<gene>
    <name evidence="1" type="ORF">PHMEG_00022674</name>
</gene>